<evidence type="ECO:0000313" key="12">
    <source>
        <dbReference type="EMBL" id="OVA19432.1"/>
    </source>
</evidence>
<evidence type="ECO:0000256" key="10">
    <source>
        <dbReference type="ARBA" id="ARBA00023136"/>
    </source>
</evidence>
<comment type="similarity">
    <text evidence="3">Belongs to the Tom20 family.</text>
</comment>
<dbReference type="Pfam" id="PF06552">
    <property type="entry name" value="TOM20_plant"/>
    <property type="match status" value="1"/>
</dbReference>
<dbReference type="SUPFAM" id="SSF48452">
    <property type="entry name" value="TPR-like"/>
    <property type="match status" value="1"/>
</dbReference>
<keyword evidence="6" id="KW-1000">Mitochondrion outer membrane</keyword>
<comment type="caution">
    <text evidence="12">The sequence shown here is derived from an EMBL/GenBank/DDBJ whole genome shotgun (WGS) entry which is preliminary data.</text>
</comment>
<dbReference type="Proteomes" id="UP000195402">
    <property type="component" value="Unassembled WGS sequence"/>
</dbReference>
<comment type="subcellular location">
    <subcellularLocation>
        <location evidence="2">Mitochondrion outer membrane</location>
        <topology evidence="2">Single-pass membrane protein</topology>
    </subcellularLocation>
</comment>
<dbReference type="PANTHER" id="PTHR32409">
    <property type="entry name" value="MITOCHONDRIAL IMPORT RECEPTOR SUBUNIT TOM20-1-RELATED"/>
    <property type="match status" value="1"/>
</dbReference>
<dbReference type="Gene3D" id="1.25.40.10">
    <property type="entry name" value="Tetratricopeptide repeat domain"/>
    <property type="match status" value="1"/>
</dbReference>
<proteinExistence type="inferred from homology"/>
<keyword evidence="7" id="KW-0653">Protein transport</keyword>
<evidence type="ECO:0000256" key="3">
    <source>
        <dbReference type="ARBA" id="ARBA00005792"/>
    </source>
</evidence>
<reference evidence="12 13" key="1">
    <citation type="journal article" date="2017" name="Mol. Plant">
        <title>The Genome of Medicinal Plant Macleaya cordata Provides New Insights into Benzylisoquinoline Alkaloids Metabolism.</title>
        <authorList>
            <person name="Liu X."/>
            <person name="Liu Y."/>
            <person name="Huang P."/>
            <person name="Ma Y."/>
            <person name="Qing Z."/>
            <person name="Tang Q."/>
            <person name="Cao H."/>
            <person name="Cheng P."/>
            <person name="Zheng Y."/>
            <person name="Yuan Z."/>
            <person name="Zhou Y."/>
            <person name="Liu J."/>
            <person name="Tang Z."/>
            <person name="Zhuo Y."/>
            <person name="Zhang Y."/>
            <person name="Yu L."/>
            <person name="Huang J."/>
            <person name="Yang P."/>
            <person name="Peng Q."/>
            <person name="Zhang J."/>
            <person name="Jiang W."/>
            <person name="Zhang Z."/>
            <person name="Lin K."/>
            <person name="Ro D.K."/>
            <person name="Chen X."/>
            <person name="Xiong X."/>
            <person name="Shang Y."/>
            <person name="Huang S."/>
            <person name="Zeng J."/>
        </authorList>
    </citation>
    <scope>NUCLEOTIDE SEQUENCE [LARGE SCALE GENOMIC DNA]</scope>
    <source>
        <strain evidence="13">cv. BLH2017</strain>
        <tissue evidence="12">Root</tissue>
    </source>
</reference>
<evidence type="ECO:0000256" key="8">
    <source>
        <dbReference type="ARBA" id="ARBA00022989"/>
    </source>
</evidence>
<keyword evidence="12" id="KW-0675">Receptor</keyword>
<organism evidence="12 13">
    <name type="scientific">Macleaya cordata</name>
    <name type="common">Five-seeded plume-poppy</name>
    <name type="synonym">Bocconia cordata</name>
    <dbReference type="NCBI Taxonomy" id="56857"/>
    <lineage>
        <taxon>Eukaryota</taxon>
        <taxon>Viridiplantae</taxon>
        <taxon>Streptophyta</taxon>
        <taxon>Embryophyta</taxon>
        <taxon>Tracheophyta</taxon>
        <taxon>Spermatophyta</taxon>
        <taxon>Magnoliopsida</taxon>
        <taxon>Ranunculales</taxon>
        <taxon>Papaveraceae</taxon>
        <taxon>Papaveroideae</taxon>
        <taxon>Macleaya</taxon>
    </lineage>
</organism>
<sequence length="151" mass="17062">MKMVEDAIKKLKEALIVNPRNYEAIWSLGITYGRFGILIPELDMAKGYFAEAAQYFQQAVDGDPSNDCYARSLRLIATFPKVHEEIYKYAECFFGRPLRGHGSSTYSNAKVSEKKRASDLKCDIVGWVILAVGIFVWLGTSKSHERPPPPR</sequence>
<dbReference type="STRING" id="56857.A0A200R9N5"/>
<name>A0A200R9N5_MACCD</name>
<keyword evidence="13" id="KW-1185">Reference proteome</keyword>
<keyword evidence="10 11" id="KW-0472">Membrane</keyword>
<dbReference type="EMBL" id="MVGT01000186">
    <property type="protein sequence ID" value="OVA19432.1"/>
    <property type="molecule type" value="Genomic_DNA"/>
</dbReference>
<dbReference type="OrthoDB" id="1056333at2759"/>
<dbReference type="GO" id="GO:0045040">
    <property type="term" value="P:protein insertion into mitochondrial outer membrane"/>
    <property type="evidence" value="ECO:0007669"/>
    <property type="project" value="InterPro"/>
</dbReference>
<feature type="transmembrane region" description="Helical" evidence="11">
    <location>
        <begin position="124"/>
        <end position="140"/>
    </location>
</feature>
<gene>
    <name evidence="12" type="ORF">BVC80_9057g3</name>
</gene>
<dbReference type="GO" id="GO:0005742">
    <property type="term" value="C:mitochondrial outer membrane translocase complex"/>
    <property type="evidence" value="ECO:0007669"/>
    <property type="project" value="InterPro"/>
</dbReference>
<keyword evidence="5 11" id="KW-0812">Transmembrane</keyword>
<evidence type="ECO:0000256" key="2">
    <source>
        <dbReference type="ARBA" id="ARBA00004572"/>
    </source>
</evidence>
<evidence type="ECO:0000256" key="5">
    <source>
        <dbReference type="ARBA" id="ARBA00022692"/>
    </source>
</evidence>
<accession>A0A200R9N5</accession>
<keyword evidence="4" id="KW-0813">Transport</keyword>
<evidence type="ECO:0000256" key="1">
    <source>
        <dbReference type="ARBA" id="ARBA00003450"/>
    </source>
</evidence>
<evidence type="ECO:0000256" key="9">
    <source>
        <dbReference type="ARBA" id="ARBA00023128"/>
    </source>
</evidence>
<evidence type="ECO:0000313" key="13">
    <source>
        <dbReference type="Proteomes" id="UP000195402"/>
    </source>
</evidence>
<evidence type="ECO:0000256" key="11">
    <source>
        <dbReference type="SAM" id="Phobius"/>
    </source>
</evidence>
<dbReference type="InParanoid" id="A0A200R9N5"/>
<keyword evidence="8 11" id="KW-1133">Transmembrane helix</keyword>
<dbReference type="GO" id="GO:0015031">
    <property type="term" value="P:protein transport"/>
    <property type="evidence" value="ECO:0007669"/>
    <property type="project" value="UniProtKB-KW"/>
</dbReference>
<protein>
    <submittedName>
        <fullName evidence="12">Plant specific mitochondrial import receptor subunit TOM20</fullName>
    </submittedName>
</protein>
<evidence type="ECO:0000256" key="4">
    <source>
        <dbReference type="ARBA" id="ARBA00022448"/>
    </source>
</evidence>
<evidence type="ECO:0000256" key="6">
    <source>
        <dbReference type="ARBA" id="ARBA00022787"/>
    </source>
</evidence>
<comment type="function">
    <text evidence="1">Central component of the receptor complex responsible for the recognition and translocation of cytosolically synthesized mitochondrial preproteins. Together with TOM22 functions as the transit peptide receptor at the surface of the mitochondrion outer membrane and facilitates the movement of preproteins into the translocation pore.</text>
</comment>
<keyword evidence="9" id="KW-0496">Mitochondrion</keyword>
<dbReference type="InterPro" id="IPR011990">
    <property type="entry name" value="TPR-like_helical_dom_sf"/>
</dbReference>
<dbReference type="InterPro" id="IPR010547">
    <property type="entry name" value="TOM20_imprt_rcpt"/>
</dbReference>
<dbReference type="PANTHER" id="PTHR32409:SF3">
    <property type="entry name" value="MITOCHONDRIAL IMPORT RECEPTOR SUBUNIT TOM20-1-RELATED"/>
    <property type="match status" value="1"/>
</dbReference>
<evidence type="ECO:0000256" key="7">
    <source>
        <dbReference type="ARBA" id="ARBA00022927"/>
    </source>
</evidence>
<dbReference type="AlphaFoldDB" id="A0A200R9N5"/>